<accession>A0ABW6RDK1</accession>
<evidence type="ECO:0000259" key="1">
    <source>
        <dbReference type="Pfam" id="PF05685"/>
    </source>
</evidence>
<dbReference type="RefSeq" id="WP_355712371.1">
    <property type="nucleotide sequence ID" value="NZ_JBEXNP010000001.1"/>
</dbReference>
<dbReference type="Pfam" id="PF05685">
    <property type="entry name" value="Uma2"/>
    <property type="match status" value="1"/>
</dbReference>
<dbReference type="SUPFAM" id="SSF52980">
    <property type="entry name" value="Restriction endonuclease-like"/>
    <property type="match status" value="1"/>
</dbReference>
<dbReference type="InterPro" id="IPR012296">
    <property type="entry name" value="Nuclease_put_TT1808"/>
</dbReference>
<keyword evidence="2" id="KW-0255">Endonuclease</keyword>
<keyword evidence="2" id="KW-0540">Nuclease</keyword>
<keyword evidence="3" id="KW-1185">Reference proteome</keyword>
<dbReference type="PANTHER" id="PTHR35400:SF3">
    <property type="entry name" value="SLL1072 PROTEIN"/>
    <property type="match status" value="1"/>
</dbReference>
<dbReference type="Gene3D" id="3.90.1570.10">
    <property type="entry name" value="tt1808, chain A"/>
    <property type="match status" value="1"/>
</dbReference>
<protein>
    <submittedName>
        <fullName evidence="2">Uma2 family endonuclease</fullName>
    </submittedName>
</protein>
<dbReference type="InterPro" id="IPR011335">
    <property type="entry name" value="Restrct_endonuc-II-like"/>
</dbReference>
<keyword evidence="2" id="KW-0378">Hydrolase</keyword>
<dbReference type="PANTHER" id="PTHR35400">
    <property type="entry name" value="SLR1083 PROTEIN"/>
    <property type="match status" value="1"/>
</dbReference>
<dbReference type="CDD" id="cd06260">
    <property type="entry name" value="DUF820-like"/>
    <property type="match status" value="1"/>
</dbReference>
<dbReference type="InterPro" id="IPR008538">
    <property type="entry name" value="Uma2"/>
</dbReference>
<dbReference type="GO" id="GO:0004519">
    <property type="term" value="F:endonuclease activity"/>
    <property type="evidence" value="ECO:0007669"/>
    <property type="project" value="UniProtKB-KW"/>
</dbReference>
<sequence length="181" mass="20436">MSVMDDLLRHKAEQIAKEHEGFKVEVVGGHVVMTPQSNVQSWTIFDVQAAARTAGIEQSRLISDVLIKFPGDPDRVPDVTILTEGAKEPYSYEDILAAVEIVSTKDDPNDYKFKVEQYARYNVPIYLIIDPFRGECTLLTRPRGTDYAARESFKYGETVTLHLEDGSTVPIPTDQFKRKEV</sequence>
<proteinExistence type="predicted"/>
<dbReference type="Proteomes" id="UP001601976">
    <property type="component" value="Unassembled WGS sequence"/>
</dbReference>
<comment type="caution">
    <text evidence="2">The sequence shown here is derived from an EMBL/GenBank/DDBJ whole genome shotgun (WGS) entry which is preliminary data.</text>
</comment>
<dbReference type="EMBL" id="JBIAPK010000003">
    <property type="protein sequence ID" value="MFF3339577.1"/>
    <property type="molecule type" value="Genomic_DNA"/>
</dbReference>
<organism evidence="2 3">
    <name type="scientific">Streptomyces flavidovirens</name>
    <dbReference type="NCBI Taxonomy" id="67298"/>
    <lineage>
        <taxon>Bacteria</taxon>
        <taxon>Bacillati</taxon>
        <taxon>Actinomycetota</taxon>
        <taxon>Actinomycetes</taxon>
        <taxon>Kitasatosporales</taxon>
        <taxon>Streptomycetaceae</taxon>
        <taxon>Streptomyces</taxon>
    </lineage>
</organism>
<feature type="domain" description="Putative restriction endonuclease" evidence="1">
    <location>
        <begin position="14"/>
        <end position="161"/>
    </location>
</feature>
<name>A0ABW6RDK1_9ACTN</name>
<evidence type="ECO:0000313" key="2">
    <source>
        <dbReference type="EMBL" id="MFF3339577.1"/>
    </source>
</evidence>
<gene>
    <name evidence="2" type="ORF">ACFYWW_12725</name>
</gene>
<reference evidence="2 3" key="1">
    <citation type="submission" date="2024-10" db="EMBL/GenBank/DDBJ databases">
        <title>The Natural Products Discovery Center: Release of the First 8490 Sequenced Strains for Exploring Actinobacteria Biosynthetic Diversity.</title>
        <authorList>
            <person name="Kalkreuter E."/>
            <person name="Kautsar S.A."/>
            <person name="Yang D."/>
            <person name="Bader C.D."/>
            <person name="Teijaro C.N."/>
            <person name="Fluegel L."/>
            <person name="Davis C.M."/>
            <person name="Simpson J.R."/>
            <person name="Lauterbach L."/>
            <person name="Steele A.D."/>
            <person name="Gui C."/>
            <person name="Meng S."/>
            <person name="Li G."/>
            <person name="Viehrig K."/>
            <person name="Ye F."/>
            <person name="Su P."/>
            <person name="Kiefer A.F."/>
            <person name="Nichols A."/>
            <person name="Cepeda A.J."/>
            <person name="Yan W."/>
            <person name="Fan B."/>
            <person name="Jiang Y."/>
            <person name="Adhikari A."/>
            <person name="Zheng C.-J."/>
            <person name="Schuster L."/>
            <person name="Cowan T.M."/>
            <person name="Smanski M.J."/>
            <person name="Chevrette M.G."/>
            <person name="De Carvalho L.P.S."/>
            <person name="Shen B."/>
        </authorList>
    </citation>
    <scope>NUCLEOTIDE SEQUENCE [LARGE SCALE GENOMIC DNA]</scope>
    <source>
        <strain evidence="2 3">NPDC003029</strain>
    </source>
</reference>
<evidence type="ECO:0000313" key="3">
    <source>
        <dbReference type="Proteomes" id="UP001601976"/>
    </source>
</evidence>